<name>A0A6S6R2F2_9FIRM</name>
<evidence type="ECO:0000313" key="5">
    <source>
        <dbReference type="Proteomes" id="UP000515561"/>
    </source>
</evidence>
<organism evidence="4 5">
    <name type="scientific">Anaerocolumna cellulosilytica</name>
    <dbReference type="NCBI Taxonomy" id="433286"/>
    <lineage>
        <taxon>Bacteria</taxon>
        <taxon>Bacillati</taxon>
        <taxon>Bacillota</taxon>
        <taxon>Clostridia</taxon>
        <taxon>Lachnospirales</taxon>
        <taxon>Lachnospiraceae</taxon>
        <taxon>Anaerocolumna</taxon>
    </lineage>
</organism>
<dbReference type="AlphaFoldDB" id="A0A6S6R2F2"/>
<reference evidence="4 5" key="1">
    <citation type="journal article" date="2016" name="Int. J. Syst. Evol. Microbiol.">
        <title>Descriptions of Anaerotaenia torta gen. nov., sp. nov. and Anaerocolumna cellulosilytica gen. nov., sp. nov. isolated from a methanogenic reactor of cattle waste.</title>
        <authorList>
            <person name="Uek A."/>
            <person name="Ohtaki Y."/>
            <person name="Kaku N."/>
            <person name="Ueki K."/>
        </authorList>
    </citation>
    <scope>NUCLEOTIDE SEQUENCE [LARGE SCALE GENOMIC DNA]</scope>
    <source>
        <strain evidence="4 5">SN021</strain>
    </source>
</reference>
<dbReference type="PANTHER" id="PTHR43278">
    <property type="entry name" value="NAD(P)H-DEPENDENT FMN-CONTAINING OXIDOREDUCTASE YWQN-RELATED"/>
    <property type="match status" value="1"/>
</dbReference>
<dbReference type="InterPro" id="IPR051796">
    <property type="entry name" value="ISF_SsuE-like"/>
</dbReference>
<proteinExistence type="predicted"/>
<keyword evidence="5" id="KW-1185">Reference proteome</keyword>
<dbReference type="SUPFAM" id="SSF52218">
    <property type="entry name" value="Flavoproteins"/>
    <property type="match status" value="1"/>
</dbReference>
<evidence type="ECO:0000259" key="3">
    <source>
        <dbReference type="Pfam" id="PF02525"/>
    </source>
</evidence>
<dbReference type="InterPro" id="IPR029039">
    <property type="entry name" value="Flavoprotein-like_sf"/>
</dbReference>
<dbReference type="KEGG" id="acel:acsn021_07770"/>
<protein>
    <recommendedName>
        <fullName evidence="3">Flavodoxin-like fold domain-containing protein</fullName>
    </recommendedName>
</protein>
<keyword evidence="2" id="KW-0288">FMN</keyword>
<dbReference type="EMBL" id="AP023367">
    <property type="protein sequence ID" value="BCJ93208.1"/>
    <property type="molecule type" value="Genomic_DNA"/>
</dbReference>
<dbReference type="Gene3D" id="3.40.50.360">
    <property type="match status" value="1"/>
</dbReference>
<feature type="domain" description="Flavodoxin-like fold" evidence="3">
    <location>
        <begin position="1"/>
        <end position="161"/>
    </location>
</feature>
<evidence type="ECO:0000256" key="1">
    <source>
        <dbReference type="ARBA" id="ARBA00022630"/>
    </source>
</evidence>
<keyword evidence="1" id="KW-0285">Flavoprotein</keyword>
<evidence type="ECO:0000256" key="2">
    <source>
        <dbReference type="ARBA" id="ARBA00022643"/>
    </source>
</evidence>
<dbReference type="Proteomes" id="UP000515561">
    <property type="component" value="Chromosome"/>
</dbReference>
<dbReference type="RefSeq" id="WP_184095129.1">
    <property type="nucleotide sequence ID" value="NZ_AP023367.1"/>
</dbReference>
<sequence>MHILLLNSSIKKKKSRSLTIAHSFIEGLKVNEEIKEQIEVEEVCLYEKNIKECLCCYYCWREDSEGNCIQKDDMSELLMKYISYDIVIWSFPLLFYGFPAVMKKFIERSLPLYTSHKYVEGNEYIQARRYTKLVDRRELFISTCGLPVRNNNYEPVDEMLRLMFHDKAERIYCTQGTLFEEKRFDKIVNRYLLAVKEAGRYYSLEDGILPKYKDRLSQPFLPEELYADAANHNKTWLNRQNVNSLN</sequence>
<dbReference type="Pfam" id="PF02525">
    <property type="entry name" value="Flavodoxin_2"/>
    <property type="match status" value="1"/>
</dbReference>
<accession>A0A6S6R2F2</accession>
<evidence type="ECO:0000313" key="4">
    <source>
        <dbReference type="EMBL" id="BCJ93208.1"/>
    </source>
</evidence>
<dbReference type="InterPro" id="IPR003680">
    <property type="entry name" value="Flavodoxin_fold"/>
</dbReference>
<dbReference type="PANTHER" id="PTHR43278:SF4">
    <property type="entry name" value="NAD(P)H-DEPENDENT FMN-CONTAINING OXIDOREDUCTASE YWQN-RELATED"/>
    <property type="match status" value="1"/>
</dbReference>
<gene>
    <name evidence="4" type="ORF">acsn021_07770</name>
</gene>